<protein>
    <recommendedName>
        <fullName evidence="5">Tol-Pal system protein TolB</fullName>
    </recommendedName>
</protein>
<dbReference type="Gene3D" id="3.40.50.10070">
    <property type="entry name" value="TolB, N-terminal domain"/>
    <property type="match status" value="1"/>
</dbReference>
<dbReference type="SUPFAM" id="SSF52964">
    <property type="entry name" value="TolB, N-terminal domain"/>
    <property type="match status" value="1"/>
</dbReference>
<proteinExistence type="inferred from homology"/>
<evidence type="ECO:0000256" key="5">
    <source>
        <dbReference type="HAMAP-Rule" id="MF_00671"/>
    </source>
</evidence>
<dbReference type="NCBIfam" id="TIGR02800">
    <property type="entry name" value="propeller_TolB"/>
    <property type="match status" value="1"/>
</dbReference>
<comment type="similarity">
    <text evidence="2 5">Belongs to the TolB family.</text>
</comment>
<dbReference type="InterPro" id="IPR007195">
    <property type="entry name" value="TolB_N"/>
</dbReference>
<comment type="caution">
    <text evidence="7">The sequence shown here is derived from an EMBL/GenBank/DDBJ whole genome shotgun (WGS) entry which is preliminary data.</text>
</comment>
<keyword evidence="5" id="KW-0131">Cell cycle</keyword>
<dbReference type="InterPro" id="IPR011659">
    <property type="entry name" value="WD40"/>
</dbReference>
<evidence type="ECO:0000256" key="4">
    <source>
        <dbReference type="ARBA" id="ARBA00022764"/>
    </source>
</evidence>
<dbReference type="SUPFAM" id="SSF69304">
    <property type="entry name" value="Tricorn protease N-terminal domain"/>
    <property type="match status" value="1"/>
</dbReference>
<dbReference type="HAMAP" id="MF_00671">
    <property type="entry name" value="TolB"/>
    <property type="match status" value="1"/>
</dbReference>
<evidence type="ECO:0000256" key="2">
    <source>
        <dbReference type="ARBA" id="ARBA00009820"/>
    </source>
</evidence>
<dbReference type="EMBL" id="BSNK01000001">
    <property type="protein sequence ID" value="GLQ23065.1"/>
    <property type="molecule type" value="Genomic_DNA"/>
</dbReference>
<dbReference type="Proteomes" id="UP001161391">
    <property type="component" value="Unassembled WGS sequence"/>
</dbReference>
<dbReference type="InterPro" id="IPR014167">
    <property type="entry name" value="Tol-Pal_TolB"/>
</dbReference>
<reference evidence="7" key="1">
    <citation type="journal article" date="2014" name="Int. J. Syst. Evol. Microbiol.">
        <title>Complete genome of a new Firmicutes species belonging to the dominant human colonic microbiota ('Ruminococcus bicirculans') reveals two chromosomes and a selective capacity to utilize plant glucans.</title>
        <authorList>
            <consortium name="NISC Comparative Sequencing Program"/>
            <person name="Wegmann U."/>
            <person name="Louis P."/>
            <person name="Goesmann A."/>
            <person name="Henrissat B."/>
            <person name="Duncan S.H."/>
            <person name="Flint H.J."/>
        </authorList>
    </citation>
    <scope>NUCLEOTIDE SEQUENCE</scope>
    <source>
        <strain evidence="7">NBRC 108219</strain>
    </source>
</reference>
<dbReference type="PANTHER" id="PTHR36842:SF1">
    <property type="entry name" value="PROTEIN TOLB"/>
    <property type="match status" value="1"/>
</dbReference>
<dbReference type="Pfam" id="PF04052">
    <property type="entry name" value="TolB_N"/>
    <property type="match status" value="1"/>
</dbReference>
<sequence length="440" mass="49088" precursor="true">MTRILTVLLMLIGLLGAIAVPSSAIAQIEVDITEGNIDPVPIAVPDFLGQDPETRQLGAQIAEVIRSDLESSALFRSLDPASFLETQTDIDYEPTFADWRVIRADALASGRIVRDGPDKVRVEFRLWDVFAGRQLQGIRFSTATENWRRTAHKASDAIFKALTGEEGYFDSRIVFVDQRGPKTDRQKRLAIMDQDGFNPQYLLGGSDLVISPQFDPSSQTITFMSYETLPPQVYILDIETGRRELLGSFPGMTFAPRFSPDGDNLIMSMEQRGNIDIYIMDLLTRSTQRLTTDAGIDVSASFSPDGRRIVFQSDRGGSPQLYTMNADGSSTKRISFGDGRYNQPVWSPRGDKIAFVRQNRGKFAIGVMDPDGSRERILTDDYLVDMPSWSPNGRVILFTKETRGRNSRAELWSVDLTGRNLKRVDTPGQATDPAWSPILD</sequence>
<feature type="signal peptide" evidence="5">
    <location>
        <begin position="1"/>
        <end position="26"/>
    </location>
</feature>
<evidence type="ECO:0000256" key="3">
    <source>
        <dbReference type="ARBA" id="ARBA00022729"/>
    </source>
</evidence>
<comment type="function">
    <text evidence="5">Part of the Tol-Pal system, which plays a role in outer membrane invagination during cell division and is important for maintaining outer membrane integrity.</text>
</comment>
<feature type="chain" id="PRO_5044897712" description="Tol-Pal system protein TolB" evidence="5">
    <location>
        <begin position="27"/>
        <end position="440"/>
    </location>
</feature>
<organism evidence="7 8">
    <name type="scientific">Algimonas ampicilliniresistens</name>
    <dbReference type="NCBI Taxonomy" id="1298735"/>
    <lineage>
        <taxon>Bacteria</taxon>
        <taxon>Pseudomonadati</taxon>
        <taxon>Pseudomonadota</taxon>
        <taxon>Alphaproteobacteria</taxon>
        <taxon>Maricaulales</taxon>
        <taxon>Robiginitomaculaceae</taxon>
        <taxon>Algimonas</taxon>
    </lineage>
</organism>
<evidence type="ECO:0000256" key="1">
    <source>
        <dbReference type="ARBA" id="ARBA00004418"/>
    </source>
</evidence>
<keyword evidence="3 5" id="KW-0732">Signal</keyword>
<name>A0ABQ5V7K8_9PROT</name>
<reference evidence="7" key="2">
    <citation type="submission" date="2023-01" db="EMBL/GenBank/DDBJ databases">
        <title>Draft genome sequence of Algimonas ampicilliniresistens strain NBRC 108219.</title>
        <authorList>
            <person name="Sun Q."/>
            <person name="Mori K."/>
        </authorList>
    </citation>
    <scope>NUCLEOTIDE SEQUENCE</scope>
    <source>
        <strain evidence="7">NBRC 108219</strain>
    </source>
</reference>
<evidence type="ECO:0000313" key="8">
    <source>
        <dbReference type="Proteomes" id="UP001161391"/>
    </source>
</evidence>
<dbReference type="Gene3D" id="2.120.10.30">
    <property type="entry name" value="TolB, C-terminal domain"/>
    <property type="match status" value="1"/>
</dbReference>
<evidence type="ECO:0000259" key="6">
    <source>
        <dbReference type="Pfam" id="PF04052"/>
    </source>
</evidence>
<comment type="subcellular location">
    <subcellularLocation>
        <location evidence="1 5">Periplasm</location>
    </subcellularLocation>
</comment>
<accession>A0ABQ5V7K8</accession>
<comment type="subunit">
    <text evidence="5">The Tol-Pal system is composed of five core proteins: the inner membrane proteins TolA, TolQ and TolR, the periplasmic protein TolB and the outer membrane protein Pal. They form a network linking the inner and outer membranes and the peptidoglycan layer.</text>
</comment>
<evidence type="ECO:0000313" key="7">
    <source>
        <dbReference type="EMBL" id="GLQ23065.1"/>
    </source>
</evidence>
<dbReference type="Pfam" id="PF07676">
    <property type="entry name" value="PD40"/>
    <property type="match status" value="4"/>
</dbReference>
<keyword evidence="8" id="KW-1185">Reference proteome</keyword>
<keyword evidence="5" id="KW-0132">Cell division</keyword>
<feature type="domain" description="TolB N-terminal" evidence="6">
    <location>
        <begin position="29"/>
        <end position="135"/>
    </location>
</feature>
<dbReference type="PANTHER" id="PTHR36842">
    <property type="entry name" value="PROTEIN TOLB HOMOLOG"/>
    <property type="match status" value="1"/>
</dbReference>
<gene>
    <name evidence="5 7" type="primary">tolB</name>
    <name evidence="7" type="ORF">GCM10007853_09390</name>
</gene>
<dbReference type="InterPro" id="IPR011042">
    <property type="entry name" value="6-blade_b-propeller_TolB-like"/>
</dbReference>
<dbReference type="RefSeq" id="WP_284388102.1">
    <property type="nucleotide sequence ID" value="NZ_BSNK01000001.1"/>
</dbReference>
<keyword evidence="4 5" id="KW-0574">Periplasm</keyword>